<feature type="region of interest" description="Disordered" evidence="1">
    <location>
        <begin position="1"/>
        <end position="22"/>
    </location>
</feature>
<keyword evidence="3" id="KW-1185">Reference proteome</keyword>
<dbReference type="AlphaFoldDB" id="A0AAW0BAD8"/>
<accession>A0AAW0BAD8</accession>
<evidence type="ECO:0000256" key="1">
    <source>
        <dbReference type="SAM" id="MobiDB-lite"/>
    </source>
</evidence>
<evidence type="ECO:0000313" key="2">
    <source>
        <dbReference type="EMBL" id="KAK7023027.1"/>
    </source>
</evidence>
<proteinExistence type="predicted"/>
<name>A0AAW0BAD8_9AGAR</name>
<sequence>MPSTTSDSKGEQEEIEESQYNKGRGLLFAIEFTGLPNSTRKNGKRPVTKKTCYVHEESELSNLLHAAFDALGRGD</sequence>
<comment type="caution">
    <text evidence="2">The sequence shown here is derived from an EMBL/GenBank/DDBJ whole genome shotgun (WGS) entry which is preliminary data.</text>
</comment>
<reference evidence="2 3" key="1">
    <citation type="journal article" date="2024" name="J Genomics">
        <title>Draft genome sequencing and assembly of Favolaschia claudopus CIRM-BRFM 2984 isolated from oak limbs.</title>
        <authorList>
            <person name="Navarro D."/>
            <person name="Drula E."/>
            <person name="Chaduli D."/>
            <person name="Cazenave R."/>
            <person name="Ahrendt S."/>
            <person name="Wang J."/>
            <person name="Lipzen A."/>
            <person name="Daum C."/>
            <person name="Barry K."/>
            <person name="Grigoriev I.V."/>
            <person name="Favel A."/>
            <person name="Rosso M.N."/>
            <person name="Martin F."/>
        </authorList>
    </citation>
    <scope>NUCLEOTIDE SEQUENCE [LARGE SCALE GENOMIC DNA]</scope>
    <source>
        <strain evidence="2 3">CIRM-BRFM 2984</strain>
    </source>
</reference>
<evidence type="ECO:0000313" key="3">
    <source>
        <dbReference type="Proteomes" id="UP001362999"/>
    </source>
</evidence>
<dbReference type="EMBL" id="JAWWNJ010000036">
    <property type="protein sequence ID" value="KAK7023027.1"/>
    <property type="molecule type" value="Genomic_DNA"/>
</dbReference>
<gene>
    <name evidence="2" type="ORF">R3P38DRAFT_3194975</name>
</gene>
<dbReference type="Proteomes" id="UP001362999">
    <property type="component" value="Unassembled WGS sequence"/>
</dbReference>
<organism evidence="2 3">
    <name type="scientific">Favolaschia claudopus</name>
    <dbReference type="NCBI Taxonomy" id="2862362"/>
    <lineage>
        <taxon>Eukaryota</taxon>
        <taxon>Fungi</taxon>
        <taxon>Dikarya</taxon>
        <taxon>Basidiomycota</taxon>
        <taxon>Agaricomycotina</taxon>
        <taxon>Agaricomycetes</taxon>
        <taxon>Agaricomycetidae</taxon>
        <taxon>Agaricales</taxon>
        <taxon>Marasmiineae</taxon>
        <taxon>Mycenaceae</taxon>
        <taxon>Favolaschia</taxon>
    </lineage>
</organism>
<protein>
    <submittedName>
        <fullName evidence="2">Uncharacterized protein</fullName>
    </submittedName>
</protein>